<feature type="region of interest" description="Disordered" evidence="1">
    <location>
        <begin position="163"/>
        <end position="194"/>
    </location>
</feature>
<sequence length="194" mass="21368">MLNGLYGYIFGNDSTSDCIEEVIPHSDVNVLESVSSAPVASITPKRTNKVDDDWILVEDRASGRSSPVFVANLELEDLDSVSTISTLSTNDQATAISSPQQSRHSEAVRHAKMLVAQRSKLEQKLFEDPCLIKSNIKYDDMWTKSVTNNFTASKLKRSTAAGHVASESKIKPRKKKSGKLCAGRNNDRKVNNLN</sequence>
<protein>
    <submittedName>
        <fullName evidence="4">Retrovirus-related Pol polyprotein from transposon TNT 1-94</fullName>
    </submittedName>
</protein>
<proteinExistence type="predicted"/>
<gene>
    <name evidence="2" type="ORF">ASIM_LOCUS9803</name>
</gene>
<dbReference type="WBParaSite" id="ASIM_0001007201-mRNA-1">
    <property type="protein sequence ID" value="ASIM_0001007201-mRNA-1"/>
    <property type="gene ID" value="ASIM_0001007201"/>
</dbReference>
<dbReference type="Proteomes" id="UP000267096">
    <property type="component" value="Unassembled WGS sequence"/>
</dbReference>
<dbReference type="EMBL" id="UYRR01030972">
    <property type="protein sequence ID" value="VDK41772.1"/>
    <property type="molecule type" value="Genomic_DNA"/>
</dbReference>
<evidence type="ECO:0000313" key="3">
    <source>
        <dbReference type="Proteomes" id="UP000267096"/>
    </source>
</evidence>
<name>A0A0M3JQV8_ANISI</name>
<dbReference type="OrthoDB" id="5823882at2759"/>
<organism evidence="4">
    <name type="scientific">Anisakis simplex</name>
    <name type="common">Herring worm</name>
    <dbReference type="NCBI Taxonomy" id="6269"/>
    <lineage>
        <taxon>Eukaryota</taxon>
        <taxon>Metazoa</taxon>
        <taxon>Ecdysozoa</taxon>
        <taxon>Nematoda</taxon>
        <taxon>Chromadorea</taxon>
        <taxon>Rhabditida</taxon>
        <taxon>Spirurina</taxon>
        <taxon>Ascaridomorpha</taxon>
        <taxon>Ascaridoidea</taxon>
        <taxon>Anisakidae</taxon>
        <taxon>Anisakis</taxon>
        <taxon>Anisakis simplex complex</taxon>
    </lineage>
</organism>
<keyword evidence="3" id="KW-1185">Reference proteome</keyword>
<evidence type="ECO:0000313" key="4">
    <source>
        <dbReference type="WBParaSite" id="ASIM_0001007201-mRNA-1"/>
    </source>
</evidence>
<dbReference type="AlphaFoldDB" id="A0A0M3JQV8"/>
<accession>A0A0M3JQV8</accession>
<reference evidence="4" key="1">
    <citation type="submission" date="2017-02" db="UniProtKB">
        <authorList>
            <consortium name="WormBaseParasite"/>
        </authorList>
    </citation>
    <scope>IDENTIFICATION</scope>
</reference>
<evidence type="ECO:0000313" key="2">
    <source>
        <dbReference type="EMBL" id="VDK41772.1"/>
    </source>
</evidence>
<reference evidence="2 3" key="2">
    <citation type="submission" date="2018-11" db="EMBL/GenBank/DDBJ databases">
        <authorList>
            <consortium name="Pathogen Informatics"/>
        </authorList>
    </citation>
    <scope>NUCLEOTIDE SEQUENCE [LARGE SCALE GENOMIC DNA]</scope>
</reference>
<feature type="compositionally biased region" description="Basic and acidic residues" evidence="1">
    <location>
        <begin position="185"/>
        <end position="194"/>
    </location>
</feature>
<evidence type="ECO:0000256" key="1">
    <source>
        <dbReference type="SAM" id="MobiDB-lite"/>
    </source>
</evidence>